<feature type="domain" description="PAS" evidence="1">
    <location>
        <begin position="5"/>
        <end position="41"/>
    </location>
</feature>
<keyword evidence="3" id="KW-1185">Reference proteome</keyword>
<protein>
    <submittedName>
        <fullName evidence="2">PAS domain-containing protein</fullName>
    </submittedName>
</protein>
<dbReference type="EMBL" id="JAFKCU010000007">
    <property type="protein sequence ID" value="MBN7817873.1"/>
    <property type="molecule type" value="Genomic_DNA"/>
</dbReference>
<dbReference type="InterPro" id="IPR035965">
    <property type="entry name" value="PAS-like_dom_sf"/>
</dbReference>
<proteinExistence type="predicted"/>
<dbReference type="SUPFAM" id="SSF55785">
    <property type="entry name" value="PYP-like sensor domain (PAS domain)"/>
    <property type="match status" value="1"/>
</dbReference>
<dbReference type="PROSITE" id="PS50112">
    <property type="entry name" value="PAS"/>
    <property type="match status" value="1"/>
</dbReference>
<accession>A0ABS3CLA0</accession>
<dbReference type="Gene3D" id="3.30.450.20">
    <property type="entry name" value="PAS domain"/>
    <property type="match status" value="1"/>
</dbReference>
<reference evidence="2 3" key="1">
    <citation type="submission" date="2021-03" db="EMBL/GenBank/DDBJ databases">
        <title>novel species isolated from a fishpond in China.</title>
        <authorList>
            <person name="Lu H."/>
            <person name="Cai Z."/>
        </authorList>
    </citation>
    <scope>NUCLEOTIDE SEQUENCE [LARGE SCALE GENOMIC DNA]</scope>
    <source>
        <strain evidence="2 3">YJ13C</strain>
    </source>
</reference>
<dbReference type="Pfam" id="PF13188">
    <property type="entry name" value="PAS_8"/>
    <property type="match status" value="1"/>
</dbReference>
<name>A0ABS3CLA0_9BACT</name>
<evidence type="ECO:0000313" key="3">
    <source>
        <dbReference type="Proteomes" id="UP000664480"/>
    </source>
</evidence>
<gene>
    <name evidence="2" type="ORF">J0A69_20695</name>
</gene>
<sequence>MILGRQFADSLSMPVFLVDTEGTLIFYNEPAEAILGLRFGETGSMKVDEWATVFLPTDVEGNPLPPEGLPLVQTLTNRKPAHGSFYIKNLKGEKHFITVTSFPVEGRPDRFLGAMALFWNSNFS</sequence>
<dbReference type="CDD" id="cd00130">
    <property type="entry name" value="PAS"/>
    <property type="match status" value="1"/>
</dbReference>
<evidence type="ECO:0000259" key="1">
    <source>
        <dbReference type="PROSITE" id="PS50112"/>
    </source>
</evidence>
<evidence type="ECO:0000313" key="2">
    <source>
        <dbReference type="EMBL" id="MBN7817873.1"/>
    </source>
</evidence>
<dbReference type="InterPro" id="IPR000014">
    <property type="entry name" value="PAS"/>
</dbReference>
<dbReference type="Proteomes" id="UP000664480">
    <property type="component" value="Unassembled WGS sequence"/>
</dbReference>
<comment type="caution">
    <text evidence="2">The sequence shown here is derived from an EMBL/GenBank/DDBJ whole genome shotgun (WGS) entry which is preliminary data.</text>
</comment>
<organism evidence="2 3">
    <name type="scientific">Algoriphagus pacificus</name>
    <dbReference type="NCBI Taxonomy" id="2811234"/>
    <lineage>
        <taxon>Bacteria</taxon>
        <taxon>Pseudomonadati</taxon>
        <taxon>Bacteroidota</taxon>
        <taxon>Cytophagia</taxon>
        <taxon>Cytophagales</taxon>
        <taxon>Cyclobacteriaceae</taxon>
        <taxon>Algoriphagus</taxon>
    </lineage>
</organism>